<dbReference type="Gene3D" id="3.40.50.720">
    <property type="entry name" value="NAD(P)-binding Rossmann-like Domain"/>
    <property type="match status" value="1"/>
</dbReference>
<accession>A0A6F8YCT8</accession>
<dbReference type="InterPro" id="IPR036291">
    <property type="entry name" value="NAD(P)-bd_dom_sf"/>
</dbReference>
<proteinExistence type="predicted"/>
<dbReference type="InterPro" id="IPR001509">
    <property type="entry name" value="Epimerase_deHydtase"/>
</dbReference>
<dbReference type="PANTHER" id="PTHR43245">
    <property type="entry name" value="BIFUNCTIONAL POLYMYXIN RESISTANCE PROTEIN ARNA"/>
    <property type="match status" value="1"/>
</dbReference>
<keyword evidence="3" id="KW-1185">Reference proteome</keyword>
<dbReference type="SUPFAM" id="SSF51735">
    <property type="entry name" value="NAD(P)-binding Rossmann-fold domains"/>
    <property type="match status" value="1"/>
</dbReference>
<dbReference type="PANTHER" id="PTHR43245:SF13">
    <property type="entry name" value="UDP-D-APIOSE_UDP-D-XYLOSE SYNTHASE 2"/>
    <property type="match status" value="1"/>
</dbReference>
<dbReference type="InterPro" id="IPR050177">
    <property type="entry name" value="Lipid_A_modif_metabolic_enz"/>
</dbReference>
<dbReference type="Pfam" id="PF01370">
    <property type="entry name" value="Epimerase"/>
    <property type="match status" value="1"/>
</dbReference>
<organism evidence="2 3">
    <name type="scientific">Phytohabitans suffuscus</name>
    <dbReference type="NCBI Taxonomy" id="624315"/>
    <lineage>
        <taxon>Bacteria</taxon>
        <taxon>Bacillati</taxon>
        <taxon>Actinomycetota</taxon>
        <taxon>Actinomycetes</taxon>
        <taxon>Micromonosporales</taxon>
        <taxon>Micromonosporaceae</taxon>
    </lineage>
</organism>
<protein>
    <submittedName>
        <fullName evidence="2">UDP-glucose 4-epimerase-like protein</fullName>
    </submittedName>
</protein>
<evidence type="ECO:0000313" key="2">
    <source>
        <dbReference type="EMBL" id="BCB83839.1"/>
    </source>
</evidence>
<dbReference type="KEGG" id="psuu:Psuf_011520"/>
<sequence length="323" mass="35222">MRLLITGGAGFIGANLARMAVADPRVGRVTVFDDLSTGLLSTLVGLDVDLVEGSVLDEAVLSSAVAGQDAVVHLAALPSVPRSVRDPLATHHANATGTLHVLQAAVRHGVGHVVVASSSSVYGANTALPKRELGWQRPMSPYAVSKQCTEAYTLAYQYTYGLPTLAFRFFNVYGPGQRYDHPYAAVIPRFVHAALRGEPVVFYGDGHQSRDFTYVDTVCAVLLDALGRGVCYQHPVNLAFGARQSLRAVVAELEWILDRRVAWRCEPQRPGDVRHSEADRRLLHELFPDVASTSLADGLRATVRWYQAQLAQPWPVGDEESRR</sequence>
<reference evidence="2 3" key="2">
    <citation type="submission" date="2020-03" db="EMBL/GenBank/DDBJ databases">
        <authorList>
            <person name="Ichikawa N."/>
            <person name="Kimura A."/>
            <person name="Kitahashi Y."/>
            <person name="Uohara A."/>
        </authorList>
    </citation>
    <scope>NUCLEOTIDE SEQUENCE [LARGE SCALE GENOMIC DNA]</scope>
    <source>
        <strain evidence="2 3">NBRC 105367</strain>
    </source>
</reference>
<feature type="domain" description="NAD-dependent epimerase/dehydratase" evidence="1">
    <location>
        <begin position="4"/>
        <end position="228"/>
    </location>
</feature>
<reference evidence="2 3" key="1">
    <citation type="submission" date="2020-03" db="EMBL/GenBank/DDBJ databases">
        <title>Whole genome shotgun sequence of Phytohabitans suffuscus NBRC 105367.</title>
        <authorList>
            <person name="Komaki H."/>
            <person name="Tamura T."/>
        </authorList>
    </citation>
    <scope>NUCLEOTIDE SEQUENCE [LARGE SCALE GENOMIC DNA]</scope>
    <source>
        <strain evidence="2 3">NBRC 105367</strain>
    </source>
</reference>
<dbReference type="Proteomes" id="UP000503011">
    <property type="component" value="Chromosome"/>
</dbReference>
<dbReference type="Gene3D" id="3.90.25.10">
    <property type="entry name" value="UDP-galactose 4-epimerase, domain 1"/>
    <property type="match status" value="1"/>
</dbReference>
<evidence type="ECO:0000313" key="3">
    <source>
        <dbReference type="Proteomes" id="UP000503011"/>
    </source>
</evidence>
<dbReference type="RefSeq" id="WP_173154585.1">
    <property type="nucleotide sequence ID" value="NZ_AP022871.1"/>
</dbReference>
<dbReference type="AlphaFoldDB" id="A0A6F8YCT8"/>
<evidence type="ECO:0000259" key="1">
    <source>
        <dbReference type="Pfam" id="PF01370"/>
    </source>
</evidence>
<dbReference type="EMBL" id="AP022871">
    <property type="protein sequence ID" value="BCB83839.1"/>
    <property type="molecule type" value="Genomic_DNA"/>
</dbReference>
<gene>
    <name evidence="2" type="ORF">Psuf_011520</name>
</gene>
<name>A0A6F8YCT8_9ACTN</name>